<evidence type="ECO:0000259" key="1">
    <source>
        <dbReference type="Pfam" id="PF05175"/>
    </source>
</evidence>
<dbReference type="Gene3D" id="3.40.50.150">
    <property type="entry name" value="Vaccinia Virus protein VP39"/>
    <property type="match status" value="1"/>
</dbReference>
<feature type="domain" description="Methyltransferase small" evidence="1">
    <location>
        <begin position="10"/>
        <end position="132"/>
    </location>
</feature>
<evidence type="ECO:0000313" key="2">
    <source>
        <dbReference type="EMBL" id="MEJ3689694.1"/>
    </source>
</evidence>
<dbReference type="InterPro" id="IPR002052">
    <property type="entry name" value="DNA_methylase_N6_adenine_CS"/>
</dbReference>
<organism evidence="2 3">
    <name type="scientific">Faecalibacterium taiwanense</name>
    <dbReference type="NCBI Taxonomy" id="3030638"/>
    <lineage>
        <taxon>Bacteria</taxon>
        <taxon>Bacillati</taxon>
        <taxon>Bacillota</taxon>
        <taxon>Clostridia</taxon>
        <taxon>Eubacteriales</taxon>
        <taxon>Oscillospiraceae</taxon>
        <taxon>Faecalibacterium</taxon>
    </lineage>
</organism>
<dbReference type="CDD" id="cd02440">
    <property type="entry name" value="AdoMet_MTases"/>
    <property type="match status" value="1"/>
</dbReference>
<dbReference type="GO" id="GO:0008757">
    <property type="term" value="F:S-adenosylmethionine-dependent methyltransferase activity"/>
    <property type="evidence" value="ECO:0007669"/>
    <property type="project" value="UniProtKB-ARBA"/>
</dbReference>
<comment type="caution">
    <text evidence="2">The sequence shown here is derived from an EMBL/GenBank/DDBJ whole genome shotgun (WGS) entry which is preliminary data.</text>
</comment>
<dbReference type="RefSeq" id="WP_337678565.1">
    <property type="nucleotide sequence ID" value="NZ_JBBFKB010000041.1"/>
</dbReference>
<dbReference type="Pfam" id="PF05175">
    <property type="entry name" value="MTS"/>
    <property type="match status" value="1"/>
</dbReference>
<dbReference type="EMBL" id="JBBFKC010000001">
    <property type="protein sequence ID" value="MEJ3689694.1"/>
    <property type="molecule type" value="Genomic_DNA"/>
</dbReference>
<evidence type="ECO:0000313" key="3">
    <source>
        <dbReference type="Proteomes" id="UP001379600"/>
    </source>
</evidence>
<protein>
    <submittedName>
        <fullName evidence="2">Methyltransferase domain-containing protein</fullName>
    </submittedName>
</protein>
<dbReference type="GO" id="GO:0003676">
    <property type="term" value="F:nucleic acid binding"/>
    <property type="evidence" value="ECO:0007669"/>
    <property type="project" value="InterPro"/>
</dbReference>
<dbReference type="GO" id="GO:0032259">
    <property type="term" value="P:methylation"/>
    <property type="evidence" value="ECO:0007669"/>
    <property type="project" value="UniProtKB-KW"/>
</dbReference>
<dbReference type="PANTHER" id="PTHR47739">
    <property type="entry name" value="TRNA1(VAL) (ADENINE(37)-N6)-METHYLTRANSFERASE"/>
    <property type="match status" value="1"/>
</dbReference>
<proteinExistence type="predicted"/>
<keyword evidence="2" id="KW-0808">Transferase</keyword>
<dbReference type="InterPro" id="IPR007848">
    <property type="entry name" value="Small_mtfrase_dom"/>
</dbReference>
<dbReference type="PANTHER" id="PTHR47739:SF1">
    <property type="entry name" value="TRNA1(VAL) (ADENINE(37)-N6)-METHYLTRANSFERASE"/>
    <property type="match status" value="1"/>
</dbReference>
<dbReference type="PROSITE" id="PS00092">
    <property type="entry name" value="N6_MTASE"/>
    <property type="match status" value="1"/>
</dbReference>
<dbReference type="AlphaFoldDB" id="A0AB35XYA7"/>
<dbReference type="Proteomes" id="UP001379600">
    <property type="component" value="Unassembled WGS sequence"/>
</dbReference>
<dbReference type="InterPro" id="IPR029063">
    <property type="entry name" value="SAM-dependent_MTases_sf"/>
</dbReference>
<dbReference type="GO" id="GO:0008170">
    <property type="term" value="F:N-methyltransferase activity"/>
    <property type="evidence" value="ECO:0007669"/>
    <property type="project" value="UniProtKB-ARBA"/>
</dbReference>
<gene>
    <name evidence="2" type="ORF">WF787_00430</name>
</gene>
<name>A0AB35XYA7_9FIRM</name>
<reference evidence="2 3" key="1">
    <citation type="submission" date="2024-03" db="EMBL/GenBank/DDBJ databases">
        <authorList>
            <person name="Plomp N."/>
            <person name="Harmsen H.J."/>
        </authorList>
    </citation>
    <scope>NUCLEOTIDE SEQUENCE [LARGE SCALE GENOMIC DNA]</scope>
    <source>
        <strain evidence="2 3">HTF-76H</strain>
    </source>
</reference>
<keyword evidence="3" id="KW-1185">Reference proteome</keyword>
<accession>A0AB35XYA7</accession>
<dbReference type="InterPro" id="IPR050210">
    <property type="entry name" value="tRNA_Adenine-N(6)_MTase"/>
</dbReference>
<dbReference type="SUPFAM" id="SSF53335">
    <property type="entry name" value="S-adenosyl-L-methionine-dependent methyltransferases"/>
    <property type="match status" value="1"/>
</dbReference>
<keyword evidence="2" id="KW-0489">Methyltransferase</keyword>
<sequence length="224" mass="24672">MEHSTEVLYNRTMVYCSPEHRFGSDALLLARFCEPKRAQKAADLCSGCGIVALEWHDRGHRGPCIGLELQPEGSALLSATVQEQDIGHIEPVCADLRAFRQGEGSFDVCACNPPYFTDGPQSQNAAHALARHENTCTLDDVCQCAFRLLKDGGRFALCHRPERLAEVLAVLRASRLEPKRLAFVKNKADGAPWLFLVEAQKNRKTGLRVEPDVLISAGAALYGR</sequence>